<name>A0ABT7CFF3_9BACT</name>
<feature type="transmembrane region" description="Helical" evidence="1">
    <location>
        <begin position="75"/>
        <end position="92"/>
    </location>
</feature>
<feature type="transmembrane region" description="Helical" evidence="1">
    <location>
        <begin position="44"/>
        <end position="63"/>
    </location>
</feature>
<organism evidence="2 3">
    <name type="scientific">Xanthocytophaga flava</name>
    <dbReference type="NCBI Taxonomy" id="3048013"/>
    <lineage>
        <taxon>Bacteria</taxon>
        <taxon>Pseudomonadati</taxon>
        <taxon>Bacteroidota</taxon>
        <taxon>Cytophagia</taxon>
        <taxon>Cytophagales</taxon>
        <taxon>Rhodocytophagaceae</taxon>
        <taxon>Xanthocytophaga</taxon>
    </lineage>
</organism>
<reference evidence="2 3" key="1">
    <citation type="submission" date="2023-05" db="EMBL/GenBank/DDBJ databases">
        <authorList>
            <person name="Zhang X."/>
        </authorList>
    </citation>
    <scope>NUCLEOTIDE SEQUENCE [LARGE SCALE GENOMIC DNA]</scope>
    <source>
        <strain evidence="2 3">DM2B3-1</strain>
    </source>
</reference>
<proteinExistence type="predicted"/>
<protein>
    <submittedName>
        <fullName evidence="2">Uncharacterized protein</fullName>
    </submittedName>
</protein>
<keyword evidence="3" id="KW-1185">Reference proteome</keyword>
<evidence type="ECO:0000256" key="1">
    <source>
        <dbReference type="SAM" id="Phobius"/>
    </source>
</evidence>
<gene>
    <name evidence="2" type="ORF">QNI19_02640</name>
</gene>
<evidence type="ECO:0000313" key="3">
    <source>
        <dbReference type="Proteomes" id="UP001228581"/>
    </source>
</evidence>
<sequence length="93" mass="9964">MTDITRKTLIRLAFSLFFYVLVLGFVFLGHNSAPSSVCGPGADFMAILFGIIGSVVLCIKNIVQVANGQKTRVPSLVLHLLISGGFILGMCFS</sequence>
<keyword evidence="1" id="KW-0812">Transmembrane</keyword>
<dbReference type="RefSeq" id="WP_313991905.1">
    <property type="nucleotide sequence ID" value="NZ_JASJOT010000001.1"/>
</dbReference>
<evidence type="ECO:0000313" key="2">
    <source>
        <dbReference type="EMBL" id="MDJ1491812.1"/>
    </source>
</evidence>
<feature type="transmembrane region" description="Helical" evidence="1">
    <location>
        <begin position="12"/>
        <end position="32"/>
    </location>
</feature>
<accession>A0ABT7CFF3</accession>
<dbReference type="EMBL" id="JASJOT010000001">
    <property type="protein sequence ID" value="MDJ1491812.1"/>
    <property type="molecule type" value="Genomic_DNA"/>
</dbReference>
<dbReference type="Proteomes" id="UP001228581">
    <property type="component" value="Unassembled WGS sequence"/>
</dbReference>
<comment type="caution">
    <text evidence="2">The sequence shown here is derived from an EMBL/GenBank/DDBJ whole genome shotgun (WGS) entry which is preliminary data.</text>
</comment>
<keyword evidence="1" id="KW-0472">Membrane</keyword>
<keyword evidence="1" id="KW-1133">Transmembrane helix</keyword>